<protein>
    <submittedName>
        <fullName evidence="2">Uncharacterized protein</fullName>
    </submittedName>
</protein>
<dbReference type="EMBL" id="JAAKDE010000016">
    <property type="protein sequence ID" value="MBA2133624.1"/>
    <property type="molecule type" value="Genomic_DNA"/>
</dbReference>
<reference evidence="2" key="1">
    <citation type="submission" date="2020-06" db="EMBL/GenBank/DDBJ databases">
        <title>Novel chitinolytic bacterium.</title>
        <authorList>
            <person name="Ungkulpasvich U."/>
            <person name="Kosugi A."/>
            <person name="Uke A."/>
        </authorList>
    </citation>
    <scope>NUCLEOTIDE SEQUENCE</scope>
    <source>
        <strain evidence="2">UUS1-1</strain>
    </source>
</reference>
<feature type="transmembrane region" description="Helical" evidence="1">
    <location>
        <begin position="12"/>
        <end position="32"/>
    </location>
</feature>
<evidence type="ECO:0000256" key="1">
    <source>
        <dbReference type="SAM" id="Phobius"/>
    </source>
</evidence>
<dbReference type="AlphaFoldDB" id="A0A8J6LMD6"/>
<keyword evidence="3" id="KW-1185">Reference proteome</keyword>
<accession>A0A8J6LMD6</accession>
<keyword evidence="1" id="KW-0812">Transmembrane</keyword>
<gene>
    <name evidence="2" type="ORF">G5B42_08750</name>
</gene>
<evidence type="ECO:0000313" key="3">
    <source>
        <dbReference type="Proteomes" id="UP000657177"/>
    </source>
</evidence>
<keyword evidence="1" id="KW-1133">Transmembrane helix</keyword>
<comment type="caution">
    <text evidence="2">The sequence shown here is derived from an EMBL/GenBank/DDBJ whole genome shotgun (WGS) entry which is preliminary data.</text>
</comment>
<evidence type="ECO:0000313" key="2">
    <source>
        <dbReference type="EMBL" id="MBA2133624.1"/>
    </source>
</evidence>
<dbReference type="Proteomes" id="UP000657177">
    <property type="component" value="Unassembled WGS sequence"/>
</dbReference>
<proteinExistence type="predicted"/>
<sequence length="58" mass="6652">MRIAPWFHLKRYERLLLLGITLVSFLKCLIFPNALDVILLVGLLLLDGMIFLGNRKGL</sequence>
<keyword evidence="1" id="KW-0472">Membrane</keyword>
<organism evidence="2 3">
    <name type="scientific">Capillibacterium thermochitinicola</name>
    <dbReference type="NCBI Taxonomy" id="2699427"/>
    <lineage>
        <taxon>Bacteria</taxon>
        <taxon>Bacillati</taxon>
        <taxon>Bacillota</taxon>
        <taxon>Capillibacterium</taxon>
    </lineage>
</organism>
<name>A0A8J6LMD6_9FIRM</name>
<dbReference type="RefSeq" id="WP_181340091.1">
    <property type="nucleotide sequence ID" value="NZ_JAAKDE010000016.1"/>
</dbReference>